<feature type="compositionally biased region" description="Basic residues" evidence="1">
    <location>
        <begin position="100"/>
        <end position="119"/>
    </location>
</feature>
<evidence type="ECO:0000256" key="1">
    <source>
        <dbReference type="SAM" id="MobiDB-lite"/>
    </source>
</evidence>
<evidence type="ECO:0000313" key="3">
    <source>
        <dbReference type="Proteomes" id="UP001595530"/>
    </source>
</evidence>
<gene>
    <name evidence="2" type="ORF">ACFOFO_01860</name>
</gene>
<protein>
    <submittedName>
        <fullName evidence="2">Uncharacterized protein</fullName>
    </submittedName>
</protein>
<reference evidence="3" key="1">
    <citation type="journal article" date="2019" name="Int. J. Syst. Evol. Microbiol.">
        <title>The Global Catalogue of Microorganisms (GCM) 10K type strain sequencing project: providing services to taxonomists for standard genome sequencing and annotation.</title>
        <authorList>
            <consortium name="The Broad Institute Genomics Platform"/>
            <consortium name="The Broad Institute Genome Sequencing Center for Infectious Disease"/>
            <person name="Wu L."/>
            <person name="Ma J."/>
        </authorList>
    </citation>
    <scope>NUCLEOTIDE SEQUENCE [LARGE SCALE GENOMIC DNA]</scope>
    <source>
        <strain evidence="3">KCTC 42986</strain>
    </source>
</reference>
<proteinExistence type="predicted"/>
<dbReference type="RefSeq" id="WP_390329105.1">
    <property type="nucleotide sequence ID" value="NZ_JBHRTP010000005.1"/>
</dbReference>
<evidence type="ECO:0000313" key="2">
    <source>
        <dbReference type="EMBL" id="MFC3106717.1"/>
    </source>
</evidence>
<feature type="compositionally biased region" description="Basic and acidic residues" evidence="1">
    <location>
        <begin position="74"/>
        <end position="99"/>
    </location>
</feature>
<name>A0ABV7EVA7_9BURK</name>
<organism evidence="2 3">
    <name type="scientific">Undibacterium arcticum</name>
    <dbReference type="NCBI Taxonomy" id="1762892"/>
    <lineage>
        <taxon>Bacteria</taxon>
        <taxon>Pseudomonadati</taxon>
        <taxon>Pseudomonadota</taxon>
        <taxon>Betaproteobacteria</taxon>
        <taxon>Burkholderiales</taxon>
        <taxon>Oxalobacteraceae</taxon>
        <taxon>Undibacterium</taxon>
    </lineage>
</organism>
<feature type="region of interest" description="Disordered" evidence="1">
    <location>
        <begin position="64"/>
        <end position="119"/>
    </location>
</feature>
<keyword evidence="3" id="KW-1185">Reference proteome</keyword>
<accession>A0ABV7EVA7</accession>
<sequence>MPLRNSLNDLAYFAAINRISPAAFLSYVAANADCETRPVEGLKMKNLLGIATLILAFTPLAQAQNSGAGLPGHPDARNDRQIESNDRGTNVHHDHEGAKHVRHAMHHHAKHHHHAAQAK</sequence>
<dbReference type="EMBL" id="JBHRTP010000005">
    <property type="protein sequence ID" value="MFC3106717.1"/>
    <property type="molecule type" value="Genomic_DNA"/>
</dbReference>
<comment type="caution">
    <text evidence="2">The sequence shown here is derived from an EMBL/GenBank/DDBJ whole genome shotgun (WGS) entry which is preliminary data.</text>
</comment>
<dbReference type="Proteomes" id="UP001595530">
    <property type="component" value="Unassembled WGS sequence"/>
</dbReference>